<comment type="cofactor">
    <cofactor evidence="1">
        <name>Zn(2+)</name>
        <dbReference type="ChEBI" id="CHEBI:29105"/>
    </cofactor>
</comment>
<evidence type="ECO:0000313" key="9">
    <source>
        <dbReference type="EMBL" id="MFL0269779.1"/>
    </source>
</evidence>
<dbReference type="EC" id="3.4.13.-" evidence="9"/>
<dbReference type="EMBL" id="JBJHZY010000004">
    <property type="protein sequence ID" value="MFL0269779.1"/>
    <property type="molecule type" value="Genomic_DNA"/>
</dbReference>
<gene>
    <name evidence="9" type="primary">pepV</name>
    <name evidence="9" type="ORF">ACJDUH_17000</name>
</gene>
<dbReference type="PANTHER" id="PTHR43808">
    <property type="entry name" value="ACETYLORNITHINE DEACETYLASE"/>
    <property type="match status" value="1"/>
</dbReference>
<keyword evidence="10" id="KW-1185">Reference proteome</keyword>
<dbReference type="SUPFAM" id="SSF55031">
    <property type="entry name" value="Bacterial exopeptidase dimerisation domain"/>
    <property type="match status" value="1"/>
</dbReference>
<protein>
    <submittedName>
        <fullName evidence="9">Dipeptidase PepV</fullName>
        <ecNumber evidence="9">3.4.13.-</ecNumber>
    </submittedName>
</protein>
<dbReference type="PANTHER" id="PTHR43808:SF31">
    <property type="entry name" value="N-ACETYL-L-CITRULLINE DEACETYLASE"/>
    <property type="match status" value="1"/>
</dbReference>
<sequence length="462" mass="51409">MELNKKVTQLKQNLIKDTQKILMVKSVQEEAKPGMPFGEGVNNALLSMLKIGEGMGFKTKNLDGYIGYIEWGQGEEIVAALGHLDVVPEGDGWSYPPYSAEIHDGRIYARGALDDKGPTMAALYGMYALKEAGYKPKKRIRIILGTNEETGSADVEYYLKNDEKPSIGFTPDADFPIIYAEKGLTVFNINKKLNAKDNSIIAYMRGGKRANMVPDYCEVGINTSDSKELISKIEAYGKKKNFDFKYEVKDETVILKSIGLSGHGSTPEVGKNAIMQAILFLNDENICSGEIQETFKFLAEKIGLETKGESFGVCLQDEVSGFLSFNVGTIDIDLENITLSLNLRYPVTKTLEDMMNPFNETLKPSGFEIGEFEHQEPLYFSKDHKLIKILSKVYEEQTGEKAELLAIGGGTYAKEMPNMVAFGPIFPGKPDLDHQPNEYIEIDDLVKMTQIYAQAIKELAEN</sequence>
<evidence type="ECO:0000256" key="5">
    <source>
        <dbReference type="ARBA" id="ARBA00022801"/>
    </source>
</evidence>
<evidence type="ECO:0000256" key="1">
    <source>
        <dbReference type="ARBA" id="ARBA00001947"/>
    </source>
</evidence>
<evidence type="ECO:0000256" key="7">
    <source>
        <dbReference type="ARBA" id="ARBA00022997"/>
    </source>
</evidence>
<dbReference type="CDD" id="cd03888">
    <property type="entry name" value="M20_PepV"/>
    <property type="match status" value="1"/>
</dbReference>
<evidence type="ECO:0000256" key="6">
    <source>
        <dbReference type="ARBA" id="ARBA00022833"/>
    </source>
</evidence>
<proteinExistence type="inferred from homology"/>
<keyword evidence="8" id="KW-0482">Metalloprotease</keyword>
<evidence type="ECO:0000256" key="8">
    <source>
        <dbReference type="ARBA" id="ARBA00023049"/>
    </source>
</evidence>
<name>A0ABW8TWS6_9CLOT</name>
<evidence type="ECO:0000256" key="2">
    <source>
        <dbReference type="ARBA" id="ARBA00006247"/>
    </source>
</evidence>
<dbReference type="Gene3D" id="3.30.70.360">
    <property type="match status" value="2"/>
</dbReference>
<keyword evidence="5 9" id="KW-0378">Hydrolase</keyword>
<dbReference type="InterPro" id="IPR050072">
    <property type="entry name" value="Peptidase_M20A"/>
</dbReference>
<dbReference type="Proteomes" id="UP001623661">
    <property type="component" value="Unassembled WGS sequence"/>
</dbReference>
<keyword evidence="3" id="KW-0645">Protease</keyword>
<dbReference type="NCBIfam" id="NF005591">
    <property type="entry name" value="PRK07318.1"/>
    <property type="match status" value="1"/>
</dbReference>
<organism evidence="9 10">
    <name type="scientific">Candidatus Clostridium radicumherbarum</name>
    <dbReference type="NCBI Taxonomy" id="3381662"/>
    <lineage>
        <taxon>Bacteria</taxon>
        <taxon>Bacillati</taxon>
        <taxon>Bacillota</taxon>
        <taxon>Clostridia</taxon>
        <taxon>Eubacteriales</taxon>
        <taxon>Clostridiaceae</taxon>
        <taxon>Clostridium</taxon>
    </lineage>
</organism>
<dbReference type="GO" id="GO:0016805">
    <property type="term" value="F:dipeptidase activity"/>
    <property type="evidence" value="ECO:0007669"/>
    <property type="project" value="UniProtKB-KW"/>
</dbReference>
<accession>A0ABW8TWS6</accession>
<keyword evidence="7 9" id="KW-0224">Dipeptidase</keyword>
<dbReference type="Gene3D" id="3.40.630.10">
    <property type="entry name" value="Zn peptidases"/>
    <property type="match status" value="1"/>
</dbReference>
<comment type="caution">
    <text evidence="9">The sequence shown here is derived from an EMBL/GenBank/DDBJ whole genome shotgun (WGS) entry which is preliminary data.</text>
</comment>
<evidence type="ECO:0000256" key="3">
    <source>
        <dbReference type="ARBA" id="ARBA00022670"/>
    </source>
</evidence>
<dbReference type="Pfam" id="PF01546">
    <property type="entry name" value="Peptidase_M20"/>
    <property type="match status" value="1"/>
</dbReference>
<dbReference type="InterPro" id="IPR036264">
    <property type="entry name" value="Bact_exopeptidase_dim_dom"/>
</dbReference>
<dbReference type="SUPFAM" id="SSF53187">
    <property type="entry name" value="Zn-dependent exopeptidases"/>
    <property type="match status" value="1"/>
</dbReference>
<keyword evidence="6" id="KW-0862">Zinc</keyword>
<dbReference type="InterPro" id="IPR002933">
    <property type="entry name" value="Peptidase_M20"/>
</dbReference>
<evidence type="ECO:0000313" key="10">
    <source>
        <dbReference type="Proteomes" id="UP001623661"/>
    </source>
</evidence>
<dbReference type="InterPro" id="IPR010964">
    <property type="entry name" value="M20A_pepV-rel"/>
</dbReference>
<dbReference type="NCBIfam" id="TIGR01887">
    <property type="entry name" value="dipeptidaselike"/>
    <property type="match status" value="1"/>
</dbReference>
<evidence type="ECO:0000256" key="4">
    <source>
        <dbReference type="ARBA" id="ARBA00022723"/>
    </source>
</evidence>
<comment type="similarity">
    <text evidence="2">Belongs to the peptidase M20A family.</text>
</comment>
<reference evidence="9 10" key="1">
    <citation type="submission" date="2024-11" db="EMBL/GenBank/DDBJ databases">
        <authorList>
            <person name="Heng Y.C."/>
            <person name="Lim A.C.H."/>
            <person name="Lee J.K.Y."/>
            <person name="Kittelmann S."/>
        </authorList>
    </citation>
    <scope>NUCLEOTIDE SEQUENCE [LARGE SCALE GENOMIC DNA]</scope>
    <source>
        <strain evidence="9 10">WILCCON 0202</strain>
    </source>
</reference>
<keyword evidence="4" id="KW-0479">Metal-binding</keyword>
<dbReference type="RefSeq" id="WP_406766400.1">
    <property type="nucleotide sequence ID" value="NZ_JBJHZY010000004.1"/>
</dbReference>